<organism evidence="2 3">
    <name type="scientific">Trifolium medium</name>
    <dbReference type="NCBI Taxonomy" id="97028"/>
    <lineage>
        <taxon>Eukaryota</taxon>
        <taxon>Viridiplantae</taxon>
        <taxon>Streptophyta</taxon>
        <taxon>Embryophyta</taxon>
        <taxon>Tracheophyta</taxon>
        <taxon>Spermatophyta</taxon>
        <taxon>Magnoliopsida</taxon>
        <taxon>eudicotyledons</taxon>
        <taxon>Gunneridae</taxon>
        <taxon>Pentapetalae</taxon>
        <taxon>rosids</taxon>
        <taxon>fabids</taxon>
        <taxon>Fabales</taxon>
        <taxon>Fabaceae</taxon>
        <taxon>Papilionoideae</taxon>
        <taxon>50 kb inversion clade</taxon>
        <taxon>NPAAA clade</taxon>
        <taxon>Hologalegina</taxon>
        <taxon>IRL clade</taxon>
        <taxon>Trifolieae</taxon>
        <taxon>Trifolium</taxon>
    </lineage>
</organism>
<sequence>MPGDASETNNVVNSRSEESMKTVSENFDNAPTEKHTGANDNVIDLVDDAGSKEKSAEKVPATNMSKRLRSNSGKGVATASQPTTTPSKGKKASSSTKPVNYGPPRSSSKVAPSSVKGKKSLKRKEPSSVSESEDEVVNATTGGSSRKTLKGKKISLKVSPAPLDNVSFHYESGATRWRF</sequence>
<comment type="caution">
    <text evidence="2">The sequence shown here is derived from an EMBL/GenBank/DDBJ whole genome shotgun (WGS) entry which is preliminary data.</text>
</comment>
<reference evidence="2 3" key="1">
    <citation type="journal article" date="2018" name="Front. Plant Sci.">
        <title>Red Clover (Trifolium pratense) and Zigzag Clover (T. medium) - A Picture of Genomic Similarities and Differences.</title>
        <authorList>
            <person name="Dluhosova J."/>
            <person name="Istvanek J."/>
            <person name="Nedelnik J."/>
            <person name="Repkova J."/>
        </authorList>
    </citation>
    <scope>NUCLEOTIDE SEQUENCE [LARGE SCALE GENOMIC DNA]</scope>
    <source>
        <strain evidence="3">cv. 10/8</strain>
        <tissue evidence="2">Leaf</tissue>
    </source>
</reference>
<dbReference type="Proteomes" id="UP000265520">
    <property type="component" value="Unassembled WGS sequence"/>
</dbReference>
<name>A0A392QAD0_9FABA</name>
<feature type="compositionally biased region" description="Polar residues" evidence="1">
    <location>
        <begin position="1"/>
        <end position="14"/>
    </location>
</feature>
<feature type="non-terminal residue" evidence="2">
    <location>
        <position position="179"/>
    </location>
</feature>
<feature type="compositionally biased region" description="Polar residues" evidence="1">
    <location>
        <begin position="62"/>
        <end position="98"/>
    </location>
</feature>
<evidence type="ECO:0000256" key="1">
    <source>
        <dbReference type="SAM" id="MobiDB-lite"/>
    </source>
</evidence>
<proteinExistence type="predicted"/>
<accession>A0A392QAD0</accession>
<evidence type="ECO:0008006" key="4">
    <source>
        <dbReference type="Google" id="ProtNLM"/>
    </source>
</evidence>
<protein>
    <recommendedName>
        <fullName evidence="4">Envelope-like protein</fullName>
    </recommendedName>
</protein>
<feature type="region of interest" description="Disordered" evidence="1">
    <location>
        <begin position="1"/>
        <end position="154"/>
    </location>
</feature>
<dbReference type="AlphaFoldDB" id="A0A392QAD0"/>
<evidence type="ECO:0000313" key="3">
    <source>
        <dbReference type="Proteomes" id="UP000265520"/>
    </source>
</evidence>
<keyword evidence="3" id="KW-1185">Reference proteome</keyword>
<dbReference type="EMBL" id="LXQA010121882">
    <property type="protein sequence ID" value="MCI20829.1"/>
    <property type="molecule type" value="Genomic_DNA"/>
</dbReference>
<evidence type="ECO:0000313" key="2">
    <source>
        <dbReference type="EMBL" id="MCI20829.1"/>
    </source>
</evidence>